<name>A0ABS6JIF7_9BACI</name>
<keyword evidence="1" id="KW-0472">Membrane</keyword>
<keyword evidence="1" id="KW-1133">Transmembrane helix</keyword>
<organism evidence="3 4">
    <name type="scientific">Evansella tamaricis</name>
    <dbReference type="NCBI Taxonomy" id="2069301"/>
    <lineage>
        <taxon>Bacteria</taxon>
        <taxon>Bacillati</taxon>
        <taxon>Bacillota</taxon>
        <taxon>Bacilli</taxon>
        <taxon>Bacillales</taxon>
        <taxon>Bacillaceae</taxon>
        <taxon>Evansella</taxon>
    </lineage>
</organism>
<reference evidence="3 4" key="1">
    <citation type="submission" date="2021-06" db="EMBL/GenBank/DDBJ databases">
        <title>Bacillus sp. RD4P76, an endophyte from a halophyte.</title>
        <authorList>
            <person name="Sun J.-Q."/>
        </authorList>
    </citation>
    <scope>NUCLEOTIDE SEQUENCE [LARGE SCALE GENOMIC DNA]</scope>
    <source>
        <strain evidence="3 4">CGMCC 1.15917</strain>
    </source>
</reference>
<evidence type="ECO:0000313" key="3">
    <source>
        <dbReference type="EMBL" id="MBU9713428.1"/>
    </source>
</evidence>
<feature type="transmembrane region" description="Helical" evidence="1">
    <location>
        <begin position="80"/>
        <end position="100"/>
    </location>
</feature>
<dbReference type="Pfam" id="PF14340">
    <property type="entry name" value="DUF4395"/>
    <property type="match status" value="1"/>
</dbReference>
<sequence length="139" mass="15425">MKEIPVTLVKANQLMLVILTLLSIFLQNVWIVLGTLVLVAASLLFGPKANLAMRIAKIFIKDFSKDETEAVVLLRFNQTIAASLLAIATTILFVSGHWIAWVFTGMVSIAAAVALSGFCVGCFMYYQIKRLSYKMRHNN</sequence>
<feature type="transmembrane region" description="Helical" evidence="1">
    <location>
        <begin position="15"/>
        <end position="45"/>
    </location>
</feature>
<evidence type="ECO:0000313" key="4">
    <source>
        <dbReference type="Proteomes" id="UP000784880"/>
    </source>
</evidence>
<feature type="domain" description="DUF4395" evidence="2">
    <location>
        <begin position="4"/>
        <end position="130"/>
    </location>
</feature>
<comment type="caution">
    <text evidence="3">The sequence shown here is derived from an EMBL/GenBank/DDBJ whole genome shotgun (WGS) entry which is preliminary data.</text>
</comment>
<accession>A0ABS6JIF7</accession>
<evidence type="ECO:0000259" key="2">
    <source>
        <dbReference type="Pfam" id="PF14340"/>
    </source>
</evidence>
<feature type="transmembrane region" description="Helical" evidence="1">
    <location>
        <begin position="106"/>
        <end position="126"/>
    </location>
</feature>
<protein>
    <submittedName>
        <fullName evidence="3">DUF4395 domain-containing protein</fullName>
    </submittedName>
</protein>
<dbReference type="InterPro" id="IPR016942">
    <property type="entry name" value="UCP030042"/>
</dbReference>
<keyword evidence="1" id="KW-0812">Transmembrane</keyword>
<dbReference type="InterPro" id="IPR025508">
    <property type="entry name" value="DUF4395"/>
</dbReference>
<evidence type="ECO:0000256" key="1">
    <source>
        <dbReference type="SAM" id="Phobius"/>
    </source>
</evidence>
<proteinExistence type="predicted"/>
<gene>
    <name evidence="3" type="ORF">KS419_17000</name>
</gene>
<dbReference type="EMBL" id="JAHQCS010000135">
    <property type="protein sequence ID" value="MBU9713428.1"/>
    <property type="molecule type" value="Genomic_DNA"/>
</dbReference>
<dbReference type="Proteomes" id="UP000784880">
    <property type="component" value="Unassembled WGS sequence"/>
</dbReference>
<keyword evidence="4" id="KW-1185">Reference proteome</keyword>
<dbReference type="PIRSF" id="PIRSF030042">
    <property type="entry name" value="UCP030042"/>
    <property type="match status" value="1"/>
</dbReference>